<dbReference type="InterPro" id="IPR009057">
    <property type="entry name" value="Homeodomain-like_sf"/>
</dbReference>
<dbReference type="SUPFAM" id="SSF46689">
    <property type="entry name" value="Homeodomain-like"/>
    <property type="match status" value="2"/>
</dbReference>
<evidence type="ECO:0000256" key="2">
    <source>
        <dbReference type="ARBA" id="ARBA00023163"/>
    </source>
</evidence>
<dbReference type="PROSITE" id="PS01124">
    <property type="entry name" value="HTH_ARAC_FAMILY_2"/>
    <property type="match status" value="1"/>
</dbReference>
<reference evidence="5 6" key="1">
    <citation type="submission" date="2018-09" db="EMBL/GenBank/DDBJ databases">
        <authorList>
            <person name="Zhu H."/>
        </authorList>
    </citation>
    <scope>NUCLEOTIDE SEQUENCE [LARGE SCALE GENOMIC DNA]</scope>
    <source>
        <strain evidence="5 6">K2W22B-5</strain>
    </source>
</reference>
<feature type="domain" description="HTH araC/xylS-type" evidence="4">
    <location>
        <begin position="256"/>
        <end position="353"/>
    </location>
</feature>
<dbReference type="EMBL" id="QYUL01000001">
    <property type="protein sequence ID" value="RJF84669.1"/>
    <property type="molecule type" value="Genomic_DNA"/>
</dbReference>
<proteinExistence type="predicted"/>
<keyword evidence="1" id="KW-0805">Transcription regulation</keyword>
<dbReference type="SUPFAM" id="SSF52317">
    <property type="entry name" value="Class I glutamine amidotransferase-like"/>
    <property type="match status" value="1"/>
</dbReference>
<feature type="region of interest" description="Disordered" evidence="3">
    <location>
        <begin position="1"/>
        <end position="25"/>
    </location>
</feature>
<gene>
    <name evidence="5" type="ORF">D3877_09210</name>
</gene>
<dbReference type="InterPro" id="IPR052158">
    <property type="entry name" value="INH-QAR"/>
</dbReference>
<dbReference type="InterPro" id="IPR029062">
    <property type="entry name" value="Class_I_gatase-like"/>
</dbReference>
<evidence type="ECO:0000259" key="4">
    <source>
        <dbReference type="PROSITE" id="PS01124"/>
    </source>
</evidence>
<evidence type="ECO:0000313" key="5">
    <source>
        <dbReference type="EMBL" id="RJF84669.1"/>
    </source>
</evidence>
<comment type="caution">
    <text evidence="5">The sequence shown here is derived from an EMBL/GenBank/DDBJ whole genome shotgun (WGS) entry which is preliminary data.</text>
</comment>
<dbReference type="Gene3D" id="1.10.10.60">
    <property type="entry name" value="Homeodomain-like"/>
    <property type="match status" value="1"/>
</dbReference>
<protein>
    <submittedName>
        <fullName evidence="5">GlxA family transcriptional regulator</fullName>
    </submittedName>
</protein>
<dbReference type="AlphaFoldDB" id="A0A418W3T4"/>
<dbReference type="Gene3D" id="3.40.50.880">
    <property type="match status" value="1"/>
</dbReference>
<dbReference type="Proteomes" id="UP000283458">
    <property type="component" value="Unassembled WGS sequence"/>
</dbReference>
<keyword evidence="6" id="KW-1185">Reference proteome</keyword>
<dbReference type="PANTHER" id="PTHR43130">
    <property type="entry name" value="ARAC-FAMILY TRANSCRIPTIONAL REGULATOR"/>
    <property type="match status" value="1"/>
</dbReference>
<dbReference type="GO" id="GO:0003700">
    <property type="term" value="F:DNA-binding transcription factor activity"/>
    <property type="evidence" value="ECO:0007669"/>
    <property type="project" value="InterPro"/>
</dbReference>
<evidence type="ECO:0000256" key="1">
    <source>
        <dbReference type="ARBA" id="ARBA00023015"/>
    </source>
</evidence>
<keyword evidence="2" id="KW-0804">Transcription</keyword>
<accession>A0A418W3T4</accession>
<evidence type="ECO:0000256" key="3">
    <source>
        <dbReference type="SAM" id="MobiDB-lite"/>
    </source>
</evidence>
<dbReference type="PANTHER" id="PTHR43130:SF3">
    <property type="entry name" value="HTH-TYPE TRANSCRIPTIONAL REGULATOR RV1931C"/>
    <property type="match status" value="1"/>
</dbReference>
<organism evidence="5 6">
    <name type="scientific">Azospirillum cavernae</name>
    <dbReference type="NCBI Taxonomy" id="2320860"/>
    <lineage>
        <taxon>Bacteria</taxon>
        <taxon>Pseudomonadati</taxon>
        <taxon>Pseudomonadota</taxon>
        <taxon>Alphaproteobacteria</taxon>
        <taxon>Rhodospirillales</taxon>
        <taxon>Azospirillaceae</taxon>
        <taxon>Azospirillum</taxon>
    </lineage>
</organism>
<dbReference type="OrthoDB" id="9793422at2"/>
<dbReference type="InterPro" id="IPR018060">
    <property type="entry name" value="HTH_AraC"/>
</dbReference>
<dbReference type="CDD" id="cd03137">
    <property type="entry name" value="GATase1_AraC_1"/>
    <property type="match status" value="1"/>
</dbReference>
<dbReference type="SMART" id="SM00342">
    <property type="entry name" value="HTH_ARAC"/>
    <property type="match status" value="1"/>
</dbReference>
<dbReference type="GO" id="GO:0043565">
    <property type="term" value="F:sequence-specific DNA binding"/>
    <property type="evidence" value="ECO:0007669"/>
    <property type="project" value="InterPro"/>
</dbReference>
<feature type="compositionally biased region" description="Basic and acidic residues" evidence="3">
    <location>
        <begin position="1"/>
        <end position="13"/>
    </location>
</feature>
<sequence>MDGGRVDGGRIARDAVAQSPITPRIPPMMVPAPPFRRVEILGFPDAQLLDVAGPTQVFATANDLAVAAGAPPPYGLAVVAAVPPVWTTAGLSLSAEPLPPPDQPLDTLILSGGTGVRRACADAALVAWVVARAGAARRVASVCSGAFLLAQAGLLDGRRAVTHWQRCAEFAARFPKVRLDPDPIFIRDGAVWTSAGITAGIDLALALVEEDLGRKTALAVARQLVVFLKRPGGQAQFSATLSLQEGAAPEDGARFDRLHAWIAENLRGDLSLPALAEQAAMSARSFSRHYRQATGRTPARAVEQIRVEAARRMLEQGASVAQTAARCGFGAEDTMRRSFLRQIGASPQGYRERF</sequence>
<dbReference type="Pfam" id="PF12833">
    <property type="entry name" value="HTH_18"/>
    <property type="match status" value="1"/>
</dbReference>
<evidence type="ECO:0000313" key="6">
    <source>
        <dbReference type="Proteomes" id="UP000283458"/>
    </source>
</evidence>
<dbReference type="Pfam" id="PF01965">
    <property type="entry name" value="DJ-1_PfpI"/>
    <property type="match status" value="1"/>
</dbReference>
<name>A0A418W3T4_9PROT</name>
<dbReference type="InterPro" id="IPR002818">
    <property type="entry name" value="DJ-1/PfpI"/>
</dbReference>